<dbReference type="InterPro" id="IPR020578">
    <property type="entry name" value="Aminotrans_V_PyrdxlP_BS"/>
</dbReference>
<comment type="caution">
    <text evidence="6">The sequence shown here is derived from an EMBL/GenBank/DDBJ whole genome shotgun (WGS) entry which is preliminary data.</text>
</comment>
<evidence type="ECO:0000256" key="3">
    <source>
        <dbReference type="RuleBase" id="RU004075"/>
    </source>
</evidence>
<dbReference type="InterPro" id="IPR015422">
    <property type="entry name" value="PyrdxlP-dep_Trfase_small"/>
</dbReference>
<evidence type="ECO:0000256" key="1">
    <source>
        <dbReference type="ARBA" id="ARBA00001933"/>
    </source>
</evidence>
<evidence type="ECO:0000256" key="2">
    <source>
        <dbReference type="ARBA" id="ARBA00022898"/>
    </source>
</evidence>
<keyword evidence="6" id="KW-0032">Aminotransferase</keyword>
<dbReference type="GO" id="GO:0008483">
    <property type="term" value="F:transaminase activity"/>
    <property type="evidence" value="ECO:0007669"/>
    <property type="project" value="UniProtKB-KW"/>
</dbReference>
<protein>
    <submittedName>
        <fullName evidence="6">Aminotransferase class V-fold PLP-dependent enzyme</fullName>
    </submittedName>
</protein>
<sequence length="378" mass="40375">MILNNYFDNAATSFPKPVAVAGEISRYLNDVGGPYGRSFYSRAIEVSGTVETCRDMLAARLGISDAGNLVFTANATGAINTVLSGLDTAGREVWVTPMEHNAVMRPLQRLQDRGVAVVKILPAGPDGLVDPGAVRNINFSSAALVVICHQSNVTGLIQPVAEIKRAVGDVPLLLDTSQSAGNTPVNIEEWNIDYAAVTGHKGLLGPTGVGALYMKNPESLEPMICGGTGSRSDSFETPSFLPDRFEAGTPNVAGIYGLYGALKEAPEPAHSPDDILEMLDYVSGIPGIKVLRAEDANRQGAVFSIITDEVQVSDFGMKLYENFGIESRIGLHCAPLAHKTLGTFPTGTVRIAPSIYHGRTDFDRLIYALENTAKKLRI</sequence>
<organism evidence="6 7">
    <name type="scientific">Candidatus Thalassospirochaeta sargassi</name>
    <dbReference type="NCBI Taxonomy" id="3119039"/>
    <lineage>
        <taxon>Bacteria</taxon>
        <taxon>Pseudomonadati</taxon>
        <taxon>Spirochaetota</taxon>
        <taxon>Spirochaetia</taxon>
        <taxon>Spirochaetales</taxon>
        <taxon>Spirochaetaceae</taxon>
        <taxon>Candidatus Thalassospirochaeta</taxon>
    </lineage>
</organism>
<evidence type="ECO:0000313" key="7">
    <source>
        <dbReference type="Proteomes" id="UP001221217"/>
    </source>
</evidence>
<dbReference type="InterPro" id="IPR015424">
    <property type="entry name" value="PyrdxlP-dep_Trfase"/>
</dbReference>
<evidence type="ECO:0000259" key="5">
    <source>
        <dbReference type="Pfam" id="PF00266"/>
    </source>
</evidence>
<dbReference type="InterPro" id="IPR015421">
    <property type="entry name" value="PyrdxlP-dep_Trfase_major"/>
</dbReference>
<keyword evidence="6" id="KW-0808">Transferase</keyword>
<keyword evidence="2" id="KW-0663">Pyridoxal phosphate</keyword>
<feature type="domain" description="Aminotransferase class V" evidence="5">
    <location>
        <begin position="6"/>
        <end position="365"/>
    </location>
</feature>
<dbReference type="PANTHER" id="PTHR43586:SF4">
    <property type="entry name" value="ISOPENICILLIN N EPIMERASE"/>
    <property type="match status" value="1"/>
</dbReference>
<reference evidence="6 7" key="1">
    <citation type="submission" date="2022-12" db="EMBL/GenBank/DDBJ databases">
        <title>Metagenome assembled genome from gulf of manar.</title>
        <authorList>
            <person name="Kohli P."/>
            <person name="Pk S."/>
            <person name="Venkata Ramana C."/>
            <person name="Sasikala C."/>
        </authorList>
    </citation>
    <scope>NUCLEOTIDE SEQUENCE [LARGE SCALE GENOMIC DNA]</scope>
    <source>
        <strain evidence="6">JB008</strain>
    </source>
</reference>
<dbReference type="InterPro" id="IPR000192">
    <property type="entry name" value="Aminotrans_V_dom"/>
</dbReference>
<dbReference type="PROSITE" id="PS00595">
    <property type="entry name" value="AA_TRANSFER_CLASS_5"/>
    <property type="match status" value="1"/>
</dbReference>
<comment type="cofactor">
    <cofactor evidence="1 4">
        <name>pyridoxal 5'-phosphate</name>
        <dbReference type="ChEBI" id="CHEBI:597326"/>
    </cofactor>
</comment>
<evidence type="ECO:0000313" key="6">
    <source>
        <dbReference type="EMBL" id="MDC7225325.1"/>
    </source>
</evidence>
<comment type="similarity">
    <text evidence="3">Belongs to the class-V pyridoxal-phosphate-dependent aminotransferase family.</text>
</comment>
<gene>
    <name evidence="6" type="ORF">PQJ61_01020</name>
</gene>
<proteinExistence type="inferred from homology"/>
<name>A0AAJ1I9V7_9SPIO</name>
<dbReference type="PANTHER" id="PTHR43586">
    <property type="entry name" value="CYSTEINE DESULFURASE"/>
    <property type="match status" value="1"/>
</dbReference>
<evidence type="ECO:0000256" key="4">
    <source>
        <dbReference type="RuleBase" id="RU004504"/>
    </source>
</evidence>
<dbReference type="Pfam" id="PF00266">
    <property type="entry name" value="Aminotran_5"/>
    <property type="match status" value="1"/>
</dbReference>
<dbReference type="SUPFAM" id="SSF53383">
    <property type="entry name" value="PLP-dependent transferases"/>
    <property type="match status" value="1"/>
</dbReference>
<accession>A0AAJ1I9V7</accession>
<dbReference type="Gene3D" id="3.90.1150.10">
    <property type="entry name" value="Aspartate Aminotransferase, domain 1"/>
    <property type="match status" value="1"/>
</dbReference>
<dbReference type="Gene3D" id="3.40.640.10">
    <property type="entry name" value="Type I PLP-dependent aspartate aminotransferase-like (Major domain)"/>
    <property type="match status" value="1"/>
</dbReference>
<dbReference type="AlphaFoldDB" id="A0AAJ1I9V7"/>
<dbReference type="EMBL" id="JAQQAL010000005">
    <property type="protein sequence ID" value="MDC7225325.1"/>
    <property type="molecule type" value="Genomic_DNA"/>
</dbReference>
<dbReference type="Proteomes" id="UP001221217">
    <property type="component" value="Unassembled WGS sequence"/>
</dbReference>